<proteinExistence type="inferred from homology"/>
<evidence type="ECO:0000313" key="5">
    <source>
        <dbReference type="EMBL" id="PRP96543.1"/>
    </source>
</evidence>
<dbReference type="PANTHER" id="PTHR30302:SF1">
    <property type="entry name" value="HYDROGENASE 2 MATURATION PROTEASE"/>
    <property type="match status" value="1"/>
</dbReference>
<comment type="similarity">
    <text evidence="1">Belongs to the peptidase A31 family.</text>
</comment>
<evidence type="ECO:0000256" key="3">
    <source>
        <dbReference type="ARBA" id="ARBA00022750"/>
    </source>
</evidence>
<name>A0A2S9XUM3_9BACT</name>
<sequence length="171" mass="17203">MKARIIALGNEAAGDDGAAILAARQLEGEFTVTIAGRPGARLLELLDPLEPLEPPADSGPTILVDVTRSGRSPGTIVSLPLASIAEAAIASAQMSSHGFGPSETLRLGAALGRPLPPGRFVGVEGWRFEIGQPLSPPLAAALDDLVAAIRSAAADSNSGSSACTKAASSES</sequence>
<dbReference type="OrthoDB" id="9808862at2"/>
<dbReference type="GO" id="GO:0004190">
    <property type="term" value="F:aspartic-type endopeptidase activity"/>
    <property type="evidence" value="ECO:0007669"/>
    <property type="project" value="UniProtKB-KW"/>
</dbReference>
<dbReference type="PANTHER" id="PTHR30302">
    <property type="entry name" value="HYDROGENASE 1 MATURATION PROTEASE"/>
    <property type="match status" value="1"/>
</dbReference>
<gene>
    <name evidence="5" type="ORF">ENSA5_36190</name>
</gene>
<organism evidence="5 6">
    <name type="scientific">Enhygromyxa salina</name>
    <dbReference type="NCBI Taxonomy" id="215803"/>
    <lineage>
        <taxon>Bacteria</taxon>
        <taxon>Pseudomonadati</taxon>
        <taxon>Myxococcota</taxon>
        <taxon>Polyangia</taxon>
        <taxon>Nannocystales</taxon>
        <taxon>Nannocystaceae</taxon>
        <taxon>Enhygromyxa</taxon>
    </lineage>
</organism>
<comment type="caution">
    <text evidence="5">The sequence shown here is derived from an EMBL/GenBank/DDBJ whole genome shotgun (WGS) entry which is preliminary data.</text>
</comment>
<dbReference type="Gene3D" id="3.40.50.1450">
    <property type="entry name" value="HybD-like"/>
    <property type="match status" value="1"/>
</dbReference>
<dbReference type="GO" id="GO:0008047">
    <property type="term" value="F:enzyme activator activity"/>
    <property type="evidence" value="ECO:0007669"/>
    <property type="project" value="InterPro"/>
</dbReference>
<dbReference type="AlphaFoldDB" id="A0A2S9XUM3"/>
<keyword evidence="3" id="KW-0064">Aspartyl protease</keyword>
<dbReference type="Proteomes" id="UP000237968">
    <property type="component" value="Unassembled WGS sequence"/>
</dbReference>
<dbReference type="SUPFAM" id="SSF53163">
    <property type="entry name" value="HybD-like"/>
    <property type="match status" value="1"/>
</dbReference>
<dbReference type="RefSeq" id="WP_106392960.1">
    <property type="nucleotide sequence ID" value="NZ_PVNK01000165.1"/>
</dbReference>
<evidence type="ECO:0000256" key="1">
    <source>
        <dbReference type="ARBA" id="ARBA00006814"/>
    </source>
</evidence>
<dbReference type="GO" id="GO:0016485">
    <property type="term" value="P:protein processing"/>
    <property type="evidence" value="ECO:0007669"/>
    <property type="project" value="TreeGrafter"/>
</dbReference>
<keyword evidence="2" id="KW-0645">Protease</keyword>
<dbReference type="InterPro" id="IPR000671">
    <property type="entry name" value="Peptidase_A31"/>
</dbReference>
<reference evidence="5 6" key="1">
    <citation type="submission" date="2018-03" db="EMBL/GenBank/DDBJ databases">
        <title>Draft Genome Sequences of the Obligatory Marine Myxobacteria Enhygromyxa salina SWB005.</title>
        <authorList>
            <person name="Poehlein A."/>
            <person name="Moghaddam J.A."/>
            <person name="Harms H."/>
            <person name="Alanjari M."/>
            <person name="Koenig G.M."/>
            <person name="Daniel R."/>
            <person name="Schaeberle T.F."/>
        </authorList>
    </citation>
    <scope>NUCLEOTIDE SEQUENCE [LARGE SCALE GENOMIC DNA]</scope>
    <source>
        <strain evidence="5 6">SWB005</strain>
    </source>
</reference>
<keyword evidence="6" id="KW-1185">Reference proteome</keyword>
<accession>A0A2S9XUM3</accession>
<evidence type="ECO:0000256" key="4">
    <source>
        <dbReference type="ARBA" id="ARBA00022801"/>
    </source>
</evidence>
<protein>
    <recommendedName>
        <fullName evidence="7">Hydrogenase maturation protease</fullName>
    </recommendedName>
</protein>
<keyword evidence="4" id="KW-0378">Hydrolase</keyword>
<dbReference type="NCBIfam" id="TIGR00072">
    <property type="entry name" value="hydrog_prot"/>
    <property type="match status" value="1"/>
</dbReference>
<dbReference type="EMBL" id="PVNK01000165">
    <property type="protein sequence ID" value="PRP96543.1"/>
    <property type="molecule type" value="Genomic_DNA"/>
</dbReference>
<dbReference type="CDD" id="cd00518">
    <property type="entry name" value="H2MP"/>
    <property type="match status" value="1"/>
</dbReference>
<evidence type="ECO:0000256" key="2">
    <source>
        <dbReference type="ARBA" id="ARBA00022670"/>
    </source>
</evidence>
<dbReference type="InterPro" id="IPR023430">
    <property type="entry name" value="Pept_HybD-like_dom_sf"/>
</dbReference>
<evidence type="ECO:0008006" key="7">
    <source>
        <dbReference type="Google" id="ProtNLM"/>
    </source>
</evidence>
<evidence type="ECO:0000313" key="6">
    <source>
        <dbReference type="Proteomes" id="UP000237968"/>
    </source>
</evidence>